<accession>A0ABM3ZRU3</accession>
<dbReference type="Proteomes" id="UP001652623">
    <property type="component" value="Chromosome 9"/>
</dbReference>
<organism evidence="1 2">
    <name type="scientific">Ziziphus jujuba</name>
    <name type="common">Chinese jujube</name>
    <name type="synonym">Ziziphus sativa</name>
    <dbReference type="NCBI Taxonomy" id="326968"/>
    <lineage>
        <taxon>Eukaryota</taxon>
        <taxon>Viridiplantae</taxon>
        <taxon>Streptophyta</taxon>
        <taxon>Embryophyta</taxon>
        <taxon>Tracheophyta</taxon>
        <taxon>Spermatophyta</taxon>
        <taxon>Magnoliopsida</taxon>
        <taxon>eudicotyledons</taxon>
        <taxon>Gunneridae</taxon>
        <taxon>Pentapetalae</taxon>
        <taxon>rosids</taxon>
        <taxon>fabids</taxon>
        <taxon>Rosales</taxon>
        <taxon>Rhamnaceae</taxon>
        <taxon>Paliureae</taxon>
        <taxon>Ziziphus</taxon>
    </lineage>
</organism>
<name>A0ABM3ZRU3_ZIZJJ</name>
<proteinExistence type="predicted"/>
<sequence length="204" mass="23838">MEGAWKGTESSTRRLSVRQKILNTALALKNWNRNVFGFCQSRVSDLEDKLQRIQRINPTDDNLLEEQSLQWELDEWRKRLELLWRQKSRELWINVGDRNTKFFHASTVANRKKIFIPALRDSNGTWKTTRSEVGNLLVEEFIKLFKADHLRRSERMGEFIQSCITYEDNRSLKAIPSEAEIWNVVKGMHPTKSPGPDGMSAVFS</sequence>
<protein>
    <submittedName>
        <fullName evidence="2">Uncharacterized protein LOC132799411</fullName>
    </submittedName>
</protein>
<gene>
    <name evidence="2" type="primary">LOC132799411</name>
</gene>
<evidence type="ECO:0000313" key="2">
    <source>
        <dbReference type="RefSeq" id="XP_060667199.1"/>
    </source>
</evidence>
<evidence type="ECO:0000313" key="1">
    <source>
        <dbReference type="Proteomes" id="UP001652623"/>
    </source>
</evidence>
<dbReference type="GeneID" id="132799411"/>
<dbReference type="RefSeq" id="XP_060667199.1">
    <property type="nucleotide sequence ID" value="XM_060811216.1"/>
</dbReference>
<keyword evidence="1" id="KW-1185">Reference proteome</keyword>
<reference evidence="2" key="1">
    <citation type="submission" date="2025-08" db="UniProtKB">
        <authorList>
            <consortium name="RefSeq"/>
        </authorList>
    </citation>
    <scope>IDENTIFICATION</scope>
    <source>
        <tissue evidence="2">Seedling</tissue>
    </source>
</reference>